<dbReference type="Pfam" id="PF03786">
    <property type="entry name" value="UxuA"/>
    <property type="match status" value="1"/>
</dbReference>
<evidence type="ECO:0000256" key="4">
    <source>
        <dbReference type="ARBA" id="ARBA00002713"/>
    </source>
</evidence>
<keyword evidence="8" id="KW-0408">Iron</keyword>
<accession>A0A9D1W401</accession>
<evidence type="ECO:0000256" key="2">
    <source>
        <dbReference type="ARBA" id="ARBA00001936"/>
    </source>
</evidence>
<evidence type="ECO:0000256" key="5">
    <source>
        <dbReference type="ARBA" id="ARBA00004892"/>
    </source>
</evidence>
<dbReference type="EMBL" id="DXEU01000104">
    <property type="protein sequence ID" value="HIX52326.1"/>
    <property type="molecule type" value="Genomic_DNA"/>
</dbReference>
<dbReference type="AlphaFoldDB" id="A0A9D1W401"/>
<comment type="cofactor">
    <cofactor evidence="3">
        <name>Fe(2+)</name>
        <dbReference type="ChEBI" id="CHEBI:29033"/>
    </cofactor>
</comment>
<dbReference type="PANTHER" id="PTHR30387:SF2">
    <property type="entry name" value="MANNONATE DEHYDRATASE"/>
    <property type="match status" value="1"/>
</dbReference>
<protein>
    <recommendedName>
        <fullName evidence="7">mannonate dehydratase</fullName>
        <ecNumber evidence="7">4.2.1.8</ecNumber>
    </recommendedName>
</protein>
<gene>
    <name evidence="11" type="ORF">IAA28_05940</name>
</gene>
<comment type="pathway">
    <text evidence="5">Carbohydrate metabolism; pentose and glucuronate interconversion.</text>
</comment>
<dbReference type="Proteomes" id="UP000886780">
    <property type="component" value="Unassembled WGS sequence"/>
</dbReference>
<dbReference type="InterPro" id="IPR036237">
    <property type="entry name" value="Xyl_isomerase-like_sf"/>
</dbReference>
<keyword evidence="10" id="KW-0456">Lyase</keyword>
<evidence type="ECO:0000256" key="7">
    <source>
        <dbReference type="ARBA" id="ARBA00012927"/>
    </source>
</evidence>
<evidence type="ECO:0000313" key="12">
    <source>
        <dbReference type="Proteomes" id="UP000886780"/>
    </source>
</evidence>
<evidence type="ECO:0000256" key="10">
    <source>
        <dbReference type="ARBA" id="ARBA00023239"/>
    </source>
</evidence>
<dbReference type="PANTHER" id="PTHR30387">
    <property type="entry name" value="MANNONATE DEHYDRATASE"/>
    <property type="match status" value="1"/>
</dbReference>
<comment type="cofactor">
    <cofactor evidence="2">
        <name>Mn(2+)</name>
        <dbReference type="ChEBI" id="CHEBI:29035"/>
    </cofactor>
</comment>
<organism evidence="11 12">
    <name type="scientific">Candidatus Lachnoclostridium stercoripullorum</name>
    <dbReference type="NCBI Taxonomy" id="2838635"/>
    <lineage>
        <taxon>Bacteria</taxon>
        <taxon>Bacillati</taxon>
        <taxon>Bacillota</taxon>
        <taxon>Clostridia</taxon>
        <taxon>Lachnospirales</taxon>
        <taxon>Lachnospiraceae</taxon>
    </lineage>
</organism>
<dbReference type="GO" id="GO:0008927">
    <property type="term" value="F:mannonate dehydratase activity"/>
    <property type="evidence" value="ECO:0007669"/>
    <property type="project" value="UniProtKB-EC"/>
</dbReference>
<evidence type="ECO:0000256" key="3">
    <source>
        <dbReference type="ARBA" id="ARBA00001954"/>
    </source>
</evidence>
<evidence type="ECO:0000313" key="11">
    <source>
        <dbReference type="EMBL" id="HIX52326.1"/>
    </source>
</evidence>
<evidence type="ECO:0000256" key="8">
    <source>
        <dbReference type="ARBA" id="ARBA00023004"/>
    </source>
</evidence>
<evidence type="ECO:0000256" key="1">
    <source>
        <dbReference type="ARBA" id="ARBA00001794"/>
    </source>
</evidence>
<dbReference type="InterPro" id="IPR004628">
    <property type="entry name" value="Man_deHydtase"/>
</dbReference>
<sequence>MMKVQANCSSRMTDEEMQAVRGMGIRYLAVNFLPDAVDYDSVMRFAERAAAHDLQIADAGCPALQKCPEIHLGKPGRDEWIEKYNNFTRVLGKAGIKVNYIAWQPNGIFRSRIGVGKYTRGEKAMICDMDELYARPVANDRAYTQEEIWDNFKYFLDRALPVCEEADVRLALHPNDPPVPEVCGVPSLIWNTECYKKAFELAGNSPYLGMKMCVGCWLESREFGDLMEDIRTFTEQGKIFVVHFRNVSGTMPYFEETLMEDGYADMYGILEQLARCGYDGQINIDHSFFNPDGKGMSKTSEAYFMGYLKGMLGSLERQLRLERENGGRNA</sequence>
<reference evidence="11" key="2">
    <citation type="submission" date="2021-04" db="EMBL/GenBank/DDBJ databases">
        <authorList>
            <person name="Gilroy R."/>
        </authorList>
    </citation>
    <scope>NUCLEOTIDE SEQUENCE</scope>
    <source>
        <strain evidence="11">ChiGjej4B4-12881</strain>
    </source>
</reference>
<dbReference type="SUPFAM" id="SSF51658">
    <property type="entry name" value="Xylose isomerase-like"/>
    <property type="match status" value="1"/>
</dbReference>
<proteinExistence type="inferred from homology"/>
<comment type="catalytic activity">
    <reaction evidence="1">
        <text>D-mannonate = 2-dehydro-3-deoxy-D-gluconate + H2O</text>
        <dbReference type="Rhea" id="RHEA:20097"/>
        <dbReference type="ChEBI" id="CHEBI:15377"/>
        <dbReference type="ChEBI" id="CHEBI:17767"/>
        <dbReference type="ChEBI" id="CHEBI:57990"/>
        <dbReference type="EC" id="4.2.1.8"/>
    </reaction>
</comment>
<dbReference type="GO" id="GO:0008198">
    <property type="term" value="F:ferrous iron binding"/>
    <property type="evidence" value="ECO:0007669"/>
    <property type="project" value="TreeGrafter"/>
</dbReference>
<comment type="function">
    <text evidence="4">Catalyzes the dehydration of D-mannonate.</text>
</comment>
<dbReference type="EC" id="4.2.1.8" evidence="7"/>
<reference evidence="11" key="1">
    <citation type="journal article" date="2021" name="PeerJ">
        <title>Extensive microbial diversity within the chicken gut microbiome revealed by metagenomics and culture.</title>
        <authorList>
            <person name="Gilroy R."/>
            <person name="Ravi A."/>
            <person name="Getino M."/>
            <person name="Pursley I."/>
            <person name="Horton D.L."/>
            <person name="Alikhan N.F."/>
            <person name="Baker D."/>
            <person name="Gharbi K."/>
            <person name="Hall N."/>
            <person name="Watson M."/>
            <person name="Adriaenssens E.M."/>
            <person name="Foster-Nyarko E."/>
            <person name="Jarju S."/>
            <person name="Secka A."/>
            <person name="Antonio M."/>
            <person name="Oren A."/>
            <person name="Chaudhuri R.R."/>
            <person name="La Ragione R."/>
            <person name="Hildebrand F."/>
            <person name="Pallen M.J."/>
        </authorList>
    </citation>
    <scope>NUCLEOTIDE SEQUENCE</scope>
    <source>
        <strain evidence="11">ChiGjej4B4-12881</strain>
    </source>
</reference>
<comment type="similarity">
    <text evidence="6">Belongs to the mannonate dehydratase family.</text>
</comment>
<name>A0A9D1W401_9FIRM</name>
<dbReference type="Gene3D" id="3.20.20.150">
    <property type="entry name" value="Divalent-metal-dependent TIM barrel enzymes"/>
    <property type="match status" value="1"/>
</dbReference>
<dbReference type="GO" id="GO:0042840">
    <property type="term" value="P:D-glucuronate catabolic process"/>
    <property type="evidence" value="ECO:0007669"/>
    <property type="project" value="TreeGrafter"/>
</dbReference>
<dbReference type="GO" id="GO:0030145">
    <property type="term" value="F:manganese ion binding"/>
    <property type="evidence" value="ECO:0007669"/>
    <property type="project" value="TreeGrafter"/>
</dbReference>
<keyword evidence="9" id="KW-0464">Manganese</keyword>
<evidence type="ECO:0000256" key="9">
    <source>
        <dbReference type="ARBA" id="ARBA00023211"/>
    </source>
</evidence>
<comment type="caution">
    <text evidence="11">The sequence shown here is derived from an EMBL/GenBank/DDBJ whole genome shotgun (WGS) entry which is preliminary data.</text>
</comment>
<evidence type="ECO:0000256" key="6">
    <source>
        <dbReference type="ARBA" id="ARBA00007389"/>
    </source>
</evidence>